<dbReference type="Proteomes" id="UP000199072">
    <property type="component" value="Unassembled WGS sequence"/>
</dbReference>
<keyword evidence="1" id="KW-0812">Transmembrane</keyword>
<feature type="transmembrane region" description="Helical" evidence="1">
    <location>
        <begin position="31"/>
        <end position="51"/>
    </location>
</feature>
<feature type="transmembrane region" description="Helical" evidence="1">
    <location>
        <begin position="83"/>
        <end position="101"/>
    </location>
</feature>
<name>A0A1G6YQY9_9SPHI</name>
<dbReference type="Pfam" id="PF10990">
    <property type="entry name" value="DUF2809"/>
    <property type="match status" value="1"/>
</dbReference>
<evidence type="ECO:0000256" key="1">
    <source>
        <dbReference type="SAM" id="Phobius"/>
    </source>
</evidence>
<keyword evidence="3" id="KW-1185">Reference proteome</keyword>
<dbReference type="AlphaFoldDB" id="A0A1G6YQY9"/>
<evidence type="ECO:0008006" key="4">
    <source>
        <dbReference type="Google" id="ProtNLM"/>
    </source>
</evidence>
<evidence type="ECO:0000313" key="3">
    <source>
        <dbReference type="Proteomes" id="UP000199072"/>
    </source>
</evidence>
<gene>
    <name evidence="2" type="ORF">SAMN05216464_10344</name>
</gene>
<dbReference type="InterPro" id="IPR021257">
    <property type="entry name" value="DUF2809"/>
</dbReference>
<evidence type="ECO:0000313" key="2">
    <source>
        <dbReference type="EMBL" id="SDD92077.1"/>
    </source>
</evidence>
<accession>A0A1G6YQY9</accession>
<dbReference type="EMBL" id="FNAI01000003">
    <property type="protein sequence ID" value="SDD92077.1"/>
    <property type="molecule type" value="Genomic_DNA"/>
</dbReference>
<feature type="transmembrane region" description="Helical" evidence="1">
    <location>
        <begin position="113"/>
        <end position="140"/>
    </location>
</feature>
<dbReference type="STRING" id="1391627.SAMN05216464_10344"/>
<feature type="transmembrane region" description="Helical" evidence="1">
    <location>
        <begin position="57"/>
        <end position="76"/>
    </location>
</feature>
<organism evidence="2 3">
    <name type="scientific">Mucilaginibacter pineti</name>
    <dbReference type="NCBI Taxonomy" id="1391627"/>
    <lineage>
        <taxon>Bacteria</taxon>
        <taxon>Pseudomonadati</taxon>
        <taxon>Bacteroidota</taxon>
        <taxon>Sphingobacteriia</taxon>
        <taxon>Sphingobacteriales</taxon>
        <taxon>Sphingobacteriaceae</taxon>
        <taxon>Mucilaginibacter</taxon>
    </lineage>
</organism>
<keyword evidence="1" id="KW-1133">Transmembrane helix</keyword>
<protein>
    <recommendedName>
        <fullName evidence="4">DUF2809 domain-containing protein</fullName>
    </recommendedName>
</protein>
<sequence length="156" mass="17772">MKFVQHKLANTNNCNLLCNTKYFLIMQFNKIYFALTLLLLLIEIFIGTYVHDVVIRPFGGDFLVVILLYCFVKTFFSKPAVPVAIYVLLFAYLVEGSQYFHLVHLLGLQQSKAAVILLGSTFSWADMLCYTLGISLVIAIERTKMIYMAPINKSVN</sequence>
<keyword evidence="1" id="KW-0472">Membrane</keyword>
<reference evidence="2 3" key="1">
    <citation type="submission" date="2016-10" db="EMBL/GenBank/DDBJ databases">
        <authorList>
            <person name="de Groot N.N."/>
        </authorList>
    </citation>
    <scope>NUCLEOTIDE SEQUENCE [LARGE SCALE GENOMIC DNA]</scope>
    <source>
        <strain evidence="2 3">47C3B</strain>
    </source>
</reference>
<proteinExistence type="predicted"/>